<dbReference type="EMBL" id="JBHTIB010000014">
    <property type="protein sequence ID" value="MFD0836836.1"/>
    <property type="molecule type" value="Genomic_DNA"/>
</dbReference>
<gene>
    <name evidence="2" type="ORF">ACFQ0I_13740</name>
</gene>
<dbReference type="RefSeq" id="WP_379943195.1">
    <property type="nucleotide sequence ID" value="NZ_JBHTIB010000014.1"/>
</dbReference>
<feature type="signal peptide" evidence="1">
    <location>
        <begin position="1"/>
        <end position="21"/>
    </location>
</feature>
<evidence type="ECO:0000313" key="2">
    <source>
        <dbReference type="EMBL" id="MFD0836836.1"/>
    </source>
</evidence>
<dbReference type="Proteomes" id="UP001597011">
    <property type="component" value="Unassembled WGS sequence"/>
</dbReference>
<name>A0ABW3BUT3_9FLAO</name>
<sequence length="152" mass="18198">MKSIKAIAFMIILSITSLMNAQDTEVASETSIDSKSYYQKRAEEDAKYEQQFKAQTKAEEETFWKEQKAYENDLKKKDRKAYKAYMQGKKDAYAEHYSHCDHHCHHSDYYYNHASFYYYRYDAYYYERYPRSRSTMSTNVRVSTPSVRLGLL</sequence>
<accession>A0ABW3BUT3</accession>
<evidence type="ECO:0000313" key="3">
    <source>
        <dbReference type="Proteomes" id="UP001597011"/>
    </source>
</evidence>
<keyword evidence="1" id="KW-0732">Signal</keyword>
<comment type="caution">
    <text evidence="2">The sequence shown here is derived from an EMBL/GenBank/DDBJ whole genome shotgun (WGS) entry which is preliminary data.</text>
</comment>
<proteinExistence type="predicted"/>
<feature type="chain" id="PRO_5045339359" evidence="1">
    <location>
        <begin position="22"/>
        <end position="152"/>
    </location>
</feature>
<keyword evidence="3" id="KW-1185">Reference proteome</keyword>
<evidence type="ECO:0000256" key="1">
    <source>
        <dbReference type="SAM" id="SignalP"/>
    </source>
</evidence>
<reference evidence="3" key="1">
    <citation type="journal article" date="2019" name="Int. J. Syst. Evol. Microbiol.">
        <title>The Global Catalogue of Microorganisms (GCM) 10K type strain sequencing project: providing services to taxonomists for standard genome sequencing and annotation.</title>
        <authorList>
            <consortium name="The Broad Institute Genomics Platform"/>
            <consortium name="The Broad Institute Genome Sequencing Center for Infectious Disease"/>
            <person name="Wu L."/>
            <person name="Ma J."/>
        </authorList>
    </citation>
    <scope>NUCLEOTIDE SEQUENCE [LARGE SCALE GENOMIC DNA]</scope>
    <source>
        <strain evidence="3">CCUG 60529</strain>
    </source>
</reference>
<protein>
    <submittedName>
        <fullName evidence="2">Uncharacterized protein</fullName>
    </submittedName>
</protein>
<organism evidence="2 3">
    <name type="scientific">Mariniflexile aquimaris</name>
    <dbReference type="NCBI Taxonomy" id="881009"/>
    <lineage>
        <taxon>Bacteria</taxon>
        <taxon>Pseudomonadati</taxon>
        <taxon>Bacteroidota</taxon>
        <taxon>Flavobacteriia</taxon>
        <taxon>Flavobacteriales</taxon>
        <taxon>Flavobacteriaceae</taxon>
        <taxon>Mariniflexile</taxon>
    </lineage>
</organism>